<accession>A0A9W7AVD2</accession>
<reference evidence="2" key="1">
    <citation type="journal article" date="2023" name="Commun. Biol.">
        <title>Genome analysis of Parmales, the sister group of diatoms, reveals the evolutionary specialization of diatoms from phago-mixotrophs to photoautotrophs.</title>
        <authorList>
            <person name="Ban H."/>
            <person name="Sato S."/>
            <person name="Yoshikawa S."/>
            <person name="Yamada K."/>
            <person name="Nakamura Y."/>
            <person name="Ichinomiya M."/>
            <person name="Sato N."/>
            <person name="Blanc-Mathieu R."/>
            <person name="Endo H."/>
            <person name="Kuwata A."/>
            <person name="Ogata H."/>
        </authorList>
    </citation>
    <scope>NUCLEOTIDE SEQUENCE [LARGE SCALE GENOMIC DNA]</scope>
</reference>
<name>A0A9W7AVD2_9STRA</name>
<dbReference type="Proteomes" id="UP001162640">
    <property type="component" value="Unassembled WGS sequence"/>
</dbReference>
<dbReference type="AlphaFoldDB" id="A0A9W7AVD2"/>
<comment type="caution">
    <text evidence="1">The sequence shown here is derived from an EMBL/GenBank/DDBJ whole genome shotgun (WGS) entry which is preliminary data.</text>
</comment>
<evidence type="ECO:0000313" key="2">
    <source>
        <dbReference type="Proteomes" id="UP001162640"/>
    </source>
</evidence>
<proteinExistence type="predicted"/>
<dbReference type="EMBL" id="BLQM01000251">
    <property type="protein sequence ID" value="GMH78476.1"/>
    <property type="molecule type" value="Genomic_DNA"/>
</dbReference>
<sequence>MLLLFSLLSNVNKWIGRSTLGSASICLRVKLGIEFAKDDEFVVHWSEGAELREFEREWFRRKELAATSVARSGGGLGGAS</sequence>
<evidence type="ECO:0000313" key="1">
    <source>
        <dbReference type="EMBL" id="GMH78476.1"/>
    </source>
</evidence>
<protein>
    <submittedName>
        <fullName evidence="1">Uncharacterized protein</fullName>
    </submittedName>
</protein>
<gene>
    <name evidence="1" type="ORF">TL16_g07815</name>
</gene>
<organism evidence="1 2">
    <name type="scientific">Triparma laevis f. inornata</name>
    <dbReference type="NCBI Taxonomy" id="1714386"/>
    <lineage>
        <taxon>Eukaryota</taxon>
        <taxon>Sar</taxon>
        <taxon>Stramenopiles</taxon>
        <taxon>Ochrophyta</taxon>
        <taxon>Bolidophyceae</taxon>
        <taxon>Parmales</taxon>
        <taxon>Triparmaceae</taxon>
        <taxon>Triparma</taxon>
    </lineage>
</organism>